<dbReference type="Pfam" id="PF00003">
    <property type="entry name" value="7tm_3"/>
    <property type="match status" value="1"/>
</dbReference>
<keyword evidence="6 19" id="KW-1133">Transmembrane helix</keyword>
<feature type="transmembrane region" description="Helical" evidence="19">
    <location>
        <begin position="633"/>
        <end position="654"/>
    </location>
</feature>
<feature type="transmembrane region" description="Helical" evidence="19">
    <location>
        <begin position="450"/>
        <end position="473"/>
    </location>
</feature>
<feature type="transmembrane region" description="Helical" evidence="19">
    <location>
        <begin position="603"/>
        <end position="627"/>
    </location>
</feature>
<evidence type="ECO:0000256" key="18">
    <source>
        <dbReference type="SAM" id="MobiDB-lite"/>
    </source>
</evidence>
<evidence type="ECO:0000256" key="5">
    <source>
        <dbReference type="ARBA" id="ARBA00022729"/>
    </source>
</evidence>
<dbReference type="GO" id="GO:0045211">
    <property type="term" value="C:postsynaptic membrane"/>
    <property type="evidence" value="ECO:0007669"/>
    <property type="project" value="UniProtKB-SubCell"/>
</dbReference>
<keyword evidence="14" id="KW-0628">Postsynaptic cell membrane</keyword>
<keyword evidence="7" id="KW-0770">Synapse</keyword>
<feature type="transmembrane region" description="Helical" evidence="19">
    <location>
        <begin position="485"/>
        <end position="503"/>
    </location>
</feature>
<reference evidence="21" key="1">
    <citation type="submission" date="2021-03" db="EMBL/GenBank/DDBJ databases">
        <title>Chromosome level genome of the anhydrobiotic midge Polypedilum vanderplanki.</title>
        <authorList>
            <person name="Yoshida Y."/>
            <person name="Kikawada T."/>
            <person name="Gusev O."/>
        </authorList>
    </citation>
    <scope>NUCLEOTIDE SEQUENCE</scope>
    <source>
        <strain evidence="21">NIAS01</strain>
        <tissue evidence="21">Whole body or cell culture</tissue>
    </source>
</reference>
<feature type="transmembrane region" description="Helical" evidence="19">
    <location>
        <begin position="571"/>
        <end position="591"/>
    </location>
</feature>
<dbReference type="GO" id="GO:0043005">
    <property type="term" value="C:neuron projection"/>
    <property type="evidence" value="ECO:0007669"/>
    <property type="project" value="UniProtKB-SubCell"/>
</dbReference>
<keyword evidence="11" id="KW-0675">Receptor</keyword>
<feature type="transmembrane region" description="Helical" evidence="19">
    <location>
        <begin position="524"/>
        <end position="545"/>
    </location>
</feature>
<evidence type="ECO:0000256" key="15">
    <source>
        <dbReference type="ARBA" id="ARBA00023273"/>
    </source>
</evidence>
<dbReference type="PANTHER" id="PTHR32546">
    <property type="entry name" value="G-PROTEIN COUPLED RECEPTOR 158-RELATED"/>
    <property type="match status" value="1"/>
</dbReference>
<evidence type="ECO:0000256" key="1">
    <source>
        <dbReference type="ARBA" id="ARBA00004487"/>
    </source>
</evidence>
<protein>
    <recommendedName>
        <fullName evidence="20">G-protein coupled receptors family 3 profile domain-containing protein</fullName>
    </recommendedName>
</protein>
<name>A0A9J6C4B7_POLVA</name>
<keyword evidence="12" id="KW-0325">Glycoprotein</keyword>
<dbReference type="Proteomes" id="UP001107558">
    <property type="component" value="Chromosome 2"/>
</dbReference>
<dbReference type="AlphaFoldDB" id="A0A9J6C4B7"/>
<proteinExistence type="inferred from homology"/>
<evidence type="ECO:0000256" key="8">
    <source>
        <dbReference type="ARBA" id="ARBA00023040"/>
    </source>
</evidence>
<evidence type="ECO:0000256" key="11">
    <source>
        <dbReference type="ARBA" id="ARBA00023170"/>
    </source>
</evidence>
<dbReference type="InterPro" id="IPR017978">
    <property type="entry name" value="GPCR_3_C"/>
</dbReference>
<feature type="domain" description="G-protein coupled receptors family 3 profile" evidence="20">
    <location>
        <begin position="415"/>
        <end position="662"/>
    </location>
</feature>
<keyword evidence="10" id="KW-1015">Disulfide bond</keyword>
<comment type="subcellular location">
    <subcellularLocation>
        <location evidence="1">Cell projection</location>
        <location evidence="1">Neuron projection</location>
    </subcellularLocation>
    <subcellularLocation>
        <location evidence="16">Postsynaptic cell membrane</location>
        <topology evidence="16">Multi-pass membrane protein</topology>
    </subcellularLocation>
</comment>
<evidence type="ECO:0000313" key="21">
    <source>
        <dbReference type="EMBL" id="KAG5676850.1"/>
    </source>
</evidence>
<dbReference type="OrthoDB" id="2129233at2759"/>
<evidence type="ECO:0000256" key="14">
    <source>
        <dbReference type="ARBA" id="ARBA00023257"/>
    </source>
</evidence>
<feature type="compositionally biased region" description="Polar residues" evidence="18">
    <location>
        <begin position="737"/>
        <end position="753"/>
    </location>
</feature>
<evidence type="ECO:0000256" key="7">
    <source>
        <dbReference type="ARBA" id="ARBA00023018"/>
    </source>
</evidence>
<dbReference type="InterPro" id="IPR054714">
    <property type="entry name" value="GPR158_179_extracellular"/>
</dbReference>
<keyword evidence="4 19" id="KW-0812">Transmembrane</keyword>
<gene>
    <name evidence="21" type="ORF">PVAND_006657</name>
</gene>
<dbReference type="InterPro" id="IPR043458">
    <property type="entry name" value="GPR158/179"/>
</dbReference>
<dbReference type="CDD" id="cd15293">
    <property type="entry name" value="7tmC_GPR158-like"/>
    <property type="match status" value="1"/>
</dbReference>
<keyword evidence="22" id="KW-1185">Reference proteome</keyword>
<comment type="similarity">
    <text evidence="2">Belongs to the G-protein coupled receptor 3 family.</text>
</comment>
<feature type="region of interest" description="Disordered" evidence="18">
    <location>
        <begin position="733"/>
        <end position="802"/>
    </location>
</feature>
<dbReference type="PROSITE" id="PS50259">
    <property type="entry name" value="G_PROTEIN_RECEP_F3_4"/>
    <property type="match status" value="1"/>
</dbReference>
<dbReference type="EMBL" id="JADBJN010000002">
    <property type="protein sequence ID" value="KAG5676850.1"/>
    <property type="molecule type" value="Genomic_DNA"/>
</dbReference>
<feature type="compositionally biased region" description="Polar residues" evidence="18">
    <location>
        <begin position="790"/>
        <end position="802"/>
    </location>
</feature>
<keyword evidence="17" id="KW-0175">Coiled coil</keyword>
<evidence type="ECO:0000256" key="16">
    <source>
        <dbReference type="ARBA" id="ARBA00034104"/>
    </source>
</evidence>
<keyword evidence="3" id="KW-1003">Cell membrane</keyword>
<dbReference type="GO" id="GO:0004930">
    <property type="term" value="F:G protein-coupled receptor activity"/>
    <property type="evidence" value="ECO:0007669"/>
    <property type="project" value="UniProtKB-KW"/>
</dbReference>
<dbReference type="PANTHER" id="PTHR32546:SF16">
    <property type="entry name" value="G-PROTEIN COUPLED RECEPTOR CG31760-RELATED"/>
    <property type="match status" value="1"/>
</dbReference>
<sequence length="802" mass="90953">MKLNLTLRLWCFLNTRLSQIIINFIILNILISWNICHSDAYLLNLKFREDSSAVSKESIEESLQIVHDISTENIGTLCISKQYSPLKIPLNTEKYDGARQKSDLASVILQDLGFNRHSGLLDAIAKGLLSDPNIINARILATNLSSGYLSTSVWWTKIGNRELGEPQRHEEDGFAVGQKPFADYPWFVDPVSLSSLRSPKFAAAPPNLSFKGWWTFPYYSCTQRKWILSYSIAIASVKHTDLRGFLSIDIDVSGLYINQCDRNNQFYSDNYNLNYHNSKISYIQPTSPQFQIAVPLQPLASLHPDNEIDAFHDSHKCHRDSMDCQFRPQYFNNNRLSTINERWTRGSYQCLCKKGFYSIRHKDGFNGTIMEVAYEEYLTNASTFYVDSFLCLPCMEGCTSCEGPKPCLATYNWPFRIAILTISVACVLFTTLLALYLFHNRKIKVFKVSSPIFLMICLLGCGIMYLEMAAIFPILDLYSCIATKWTRHMGFCITYTALLMKTWRVSMTYRVKSAHKVKLTDKQLLQWMVPILLVMGIYLGTWTAAEPPSAVEITDTEGLIFKQCSYNWWDHALAIGEVFFLLWGIRVCYNVRNAESLYNEAKLISYAIYNIAVVNTLMVAIHLFIFPEAGPDIKYMLGFIRTQLSTTTTILLVFGPKVLRVFRGQGDKWDHRSRARGITASFCINGGGLTIPEEGVDLYQENEELKEQIQKLAGQIEFMRIVQMEVNNRHLKPKPSSYFSITSPSPIGKSLTSSRKHHMTSSAETSKYENSVIEDGHSGTNSLGGGSNNAHANQNGSGIEKV</sequence>
<keyword evidence="8" id="KW-0297">G-protein coupled receptor</keyword>
<comment type="caution">
    <text evidence="21">The sequence shown here is derived from an EMBL/GenBank/DDBJ whole genome shotgun (WGS) entry which is preliminary data.</text>
</comment>
<evidence type="ECO:0000313" key="22">
    <source>
        <dbReference type="Proteomes" id="UP001107558"/>
    </source>
</evidence>
<feature type="coiled-coil region" evidence="17">
    <location>
        <begin position="695"/>
        <end position="722"/>
    </location>
</feature>
<evidence type="ECO:0000256" key="13">
    <source>
        <dbReference type="ARBA" id="ARBA00023224"/>
    </source>
</evidence>
<evidence type="ECO:0000256" key="9">
    <source>
        <dbReference type="ARBA" id="ARBA00023136"/>
    </source>
</evidence>
<evidence type="ECO:0000256" key="19">
    <source>
        <dbReference type="SAM" id="Phobius"/>
    </source>
</evidence>
<keyword evidence="15" id="KW-0966">Cell projection</keyword>
<evidence type="ECO:0000256" key="17">
    <source>
        <dbReference type="SAM" id="Coils"/>
    </source>
</evidence>
<keyword evidence="5" id="KW-0732">Signal</keyword>
<dbReference type="Pfam" id="PF22572">
    <property type="entry name" value="GPR158_179_EC"/>
    <property type="match status" value="1"/>
</dbReference>
<evidence type="ECO:0000256" key="12">
    <source>
        <dbReference type="ARBA" id="ARBA00023180"/>
    </source>
</evidence>
<evidence type="ECO:0000256" key="2">
    <source>
        <dbReference type="ARBA" id="ARBA00007242"/>
    </source>
</evidence>
<evidence type="ECO:0000256" key="10">
    <source>
        <dbReference type="ARBA" id="ARBA00023157"/>
    </source>
</evidence>
<evidence type="ECO:0000256" key="4">
    <source>
        <dbReference type="ARBA" id="ARBA00022692"/>
    </source>
</evidence>
<organism evidence="21 22">
    <name type="scientific">Polypedilum vanderplanki</name>
    <name type="common">Sleeping chironomid midge</name>
    <dbReference type="NCBI Taxonomy" id="319348"/>
    <lineage>
        <taxon>Eukaryota</taxon>
        <taxon>Metazoa</taxon>
        <taxon>Ecdysozoa</taxon>
        <taxon>Arthropoda</taxon>
        <taxon>Hexapoda</taxon>
        <taxon>Insecta</taxon>
        <taxon>Pterygota</taxon>
        <taxon>Neoptera</taxon>
        <taxon>Endopterygota</taxon>
        <taxon>Diptera</taxon>
        <taxon>Nematocera</taxon>
        <taxon>Chironomoidea</taxon>
        <taxon>Chironomidae</taxon>
        <taxon>Chironominae</taxon>
        <taxon>Polypedilum</taxon>
        <taxon>Polypedilum</taxon>
    </lineage>
</organism>
<evidence type="ECO:0000259" key="20">
    <source>
        <dbReference type="PROSITE" id="PS50259"/>
    </source>
</evidence>
<accession>A0A9J6C4B7</accession>
<feature type="compositionally biased region" description="Polar residues" evidence="18">
    <location>
        <begin position="760"/>
        <end position="769"/>
    </location>
</feature>
<keyword evidence="9 19" id="KW-0472">Membrane</keyword>
<evidence type="ECO:0000256" key="6">
    <source>
        <dbReference type="ARBA" id="ARBA00022989"/>
    </source>
</evidence>
<keyword evidence="13" id="KW-0807">Transducer</keyword>
<evidence type="ECO:0000256" key="3">
    <source>
        <dbReference type="ARBA" id="ARBA00022475"/>
    </source>
</evidence>
<feature type="transmembrane region" description="Helical" evidence="19">
    <location>
        <begin position="413"/>
        <end position="438"/>
    </location>
</feature>